<evidence type="ECO:0000256" key="10">
    <source>
        <dbReference type="RuleBase" id="RU000356"/>
    </source>
</evidence>
<keyword evidence="10" id="KW-0813">Transport</keyword>
<dbReference type="PROSITE" id="PS01033">
    <property type="entry name" value="GLOBIN"/>
    <property type="match status" value="1"/>
</dbReference>
<dbReference type="InterPro" id="IPR012292">
    <property type="entry name" value="Globin/Proto"/>
</dbReference>
<dbReference type="PANTHER" id="PTHR43396:SF3">
    <property type="entry name" value="FLAVOHEMOPROTEIN"/>
    <property type="match status" value="1"/>
</dbReference>
<dbReference type="PROSITE" id="PS51384">
    <property type="entry name" value="FAD_FR"/>
    <property type="match status" value="1"/>
</dbReference>
<dbReference type="EMBL" id="CP022163">
    <property type="protein sequence ID" value="ATB33708.1"/>
    <property type="molecule type" value="Genomic_DNA"/>
</dbReference>
<feature type="domain" description="FAD-binding FR-type" evidence="12">
    <location>
        <begin position="156"/>
        <end position="264"/>
    </location>
</feature>
<dbReference type="GO" id="GO:0005344">
    <property type="term" value="F:oxygen carrier activity"/>
    <property type="evidence" value="ECO:0007669"/>
    <property type="project" value="UniProtKB-KW"/>
</dbReference>
<comment type="catalytic activity">
    <reaction evidence="9">
        <text>2 nitric oxide + NADPH + 2 O2 = 2 nitrate + NADP(+) + H(+)</text>
        <dbReference type="Rhea" id="RHEA:19465"/>
        <dbReference type="ChEBI" id="CHEBI:15378"/>
        <dbReference type="ChEBI" id="CHEBI:15379"/>
        <dbReference type="ChEBI" id="CHEBI:16480"/>
        <dbReference type="ChEBI" id="CHEBI:17632"/>
        <dbReference type="ChEBI" id="CHEBI:57783"/>
        <dbReference type="ChEBI" id="CHEBI:58349"/>
        <dbReference type="EC" id="1.14.12.17"/>
    </reaction>
</comment>
<evidence type="ECO:0000256" key="3">
    <source>
        <dbReference type="ARBA" id="ARBA00022617"/>
    </source>
</evidence>
<dbReference type="GO" id="GO:0071949">
    <property type="term" value="F:FAD binding"/>
    <property type="evidence" value="ECO:0007669"/>
    <property type="project" value="TreeGrafter"/>
</dbReference>
<dbReference type="Proteomes" id="UP000217289">
    <property type="component" value="Chromosome"/>
</dbReference>
<dbReference type="Pfam" id="PF00042">
    <property type="entry name" value="Globin"/>
    <property type="match status" value="1"/>
</dbReference>
<accession>A0A250IQZ8</accession>
<evidence type="ECO:0000256" key="6">
    <source>
        <dbReference type="ARBA" id="ARBA00023004"/>
    </source>
</evidence>
<keyword evidence="13" id="KW-0560">Oxidoreductase</keyword>
<dbReference type="SUPFAM" id="SSF46458">
    <property type="entry name" value="Globin-like"/>
    <property type="match status" value="1"/>
</dbReference>
<evidence type="ECO:0000313" key="14">
    <source>
        <dbReference type="Proteomes" id="UP000217289"/>
    </source>
</evidence>
<keyword evidence="14" id="KW-1185">Reference proteome</keyword>
<dbReference type="KEGG" id="mbd:MEBOL_007206"/>
<keyword evidence="7" id="KW-0520">NAD</keyword>
<comment type="catalytic activity">
    <reaction evidence="8">
        <text>2 nitric oxide + NADH + 2 O2 = 2 nitrate + NAD(+) + H(+)</text>
        <dbReference type="Rhea" id="RHEA:19469"/>
        <dbReference type="ChEBI" id="CHEBI:15378"/>
        <dbReference type="ChEBI" id="CHEBI:15379"/>
        <dbReference type="ChEBI" id="CHEBI:16480"/>
        <dbReference type="ChEBI" id="CHEBI:17632"/>
        <dbReference type="ChEBI" id="CHEBI:57540"/>
        <dbReference type="ChEBI" id="CHEBI:57945"/>
        <dbReference type="EC" id="1.14.12.17"/>
    </reaction>
</comment>
<dbReference type="InterPro" id="IPR017927">
    <property type="entry name" value="FAD-bd_FR_type"/>
</dbReference>
<dbReference type="InterPro" id="IPR000971">
    <property type="entry name" value="Globin"/>
</dbReference>
<dbReference type="InterPro" id="IPR017938">
    <property type="entry name" value="Riboflavin_synthase-like_b-brl"/>
</dbReference>
<dbReference type="GO" id="GO:0020037">
    <property type="term" value="F:heme binding"/>
    <property type="evidence" value="ECO:0007669"/>
    <property type="project" value="InterPro"/>
</dbReference>
<dbReference type="GO" id="GO:0008941">
    <property type="term" value="F:nitric oxide dioxygenase NAD(P)H activity"/>
    <property type="evidence" value="ECO:0007669"/>
    <property type="project" value="UniProtKB-EC"/>
</dbReference>
<comment type="similarity">
    <text evidence="10">Belongs to the globin family.</text>
</comment>
<dbReference type="FunFam" id="1.10.490.10:FF:000003">
    <property type="entry name" value="Flavohemoprotein"/>
    <property type="match status" value="1"/>
</dbReference>
<keyword evidence="13" id="KW-0223">Dioxygenase</keyword>
<evidence type="ECO:0000256" key="5">
    <source>
        <dbReference type="ARBA" id="ARBA00022723"/>
    </source>
</evidence>
<dbReference type="PANTHER" id="PTHR43396">
    <property type="entry name" value="FLAVOHEMOPROTEIN"/>
    <property type="match status" value="1"/>
</dbReference>
<evidence type="ECO:0000256" key="1">
    <source>
        <dbReference type="ARBA" id="ARBA00006401"/>
    </source>
</evidence>
<evidence type="ECO:0000256" key="4">
    <source>
        <dbReference type="ARBA" id="ARBA00022621"/>
    </source>
</evidence>
<dbReference type="EC" id="1.14.12.17" evidence="2"/>
<evidence type="ECO:0000259" key="12">
    <source>
        <dbReference type="PROSITE" id="PS51384"/>
    </source>
</evidence>
<gene>
    <name evidence="13" type="ORF">MEBOL_007206</name>
</gene>
<dbReference type="GO" id="GO:0071500">
    <property type="term" value="P:cellular response to nitrosative stress"/>
    <property type="evidence" value="ECO:0007669"/>
    <property type="project" value="TreeGrafter"/>
</dbReference>
<dbReference type="SUPFAM" id="SSF63380">
    <property type="entry name" value="Riboflavin synthase domain-like"/>
    <property type="match status" value="1"/>
</dbReference>
<evidence type="ECO:0000259" key="11">
    <source>
        <dbReference type="PROSITE" id="PS01033"/>
    </source>
</evidence>
<dbReference type="AlphaFoldDB" id="A0A250IQZ8"/>
<name>A0A250IQZ8_9BACT</name>
<feature type="domain" description="Globin" evidence="11">
    <location>
        <begin position="5"/>
        <end position="142"/>
    </location>
</feature>
<evidence type="ECO:0000256" key="2">
    <source>
        <dbReference type="ARBA" id="ARBA00012229"/>
    </source>
</evidence>
<evidence type="ECO:0000256" key="8">
    <source>
        <dbReference type="ARBA" id="ARBA00048649"/>
    </source>
</evidence>
<dbReference type="GO" id="GO:0019825">
    <property type="term" value="F:oxygen binding"/>
    <property type="evidence" value="ECO:0007669"/>
    <property type="project" value="InterPro"/>
</dbReference>
<dbReference type="GO" id="GO:0046210">
    <property type="term" value="P:nitric oxide catabolic process"/>
    <property type="evidence" value="ECO:0007669"/>
    <property type="project" value="TreeGrafter"/>
</dbReference>
<keyword evidence="4 10" id="KW-0561">Oxygen transport</keyword>
<keyword evidence="5" id="KW-0479">Metal-binding</keyword>
<sequence>MLRRMLAPRTIEIIQSTVPVLKVHGEAITTRFYQRLFESHPELRDVFNQARQREGKQQAALANAVYAAAQNIERLEAILPAVRNIAHKHRALGVVPEHYPIVGQHLLAAIKEVLGDAATGEILGAWAEAYQEIASVFISVERELYEKAHAQPGGWKGFRRFVVRNKRTEDPHATMFDLHPEDGQPIAPFTPGQYLTLKLTPPGDPRTHLRHAPLMPVEGNVYRLQVKQLEERTRADEALTFLRQHVQEGDVLLVASPAGVSSKQ</sequence>
<evidence type="ECO:0000313" key="13">
    <source>
        <dbReference type="EMBL" id="ATB33708.1"/>
    </source>
</evidence>
<evidence type="ECO:0000256" key="9">
    <source>
        <dbReference type="ARBA" id="ARBA00049433"/>
    </source>
</evidence>
<dbReference type="InterPro" id="IPR009050">
    <property type="entry name" value="Globin-like_sf"/>
</dbReference>
<keyword evidence="3 10" id="KW-0349">Heme</keyword>
<keyword evidence="6" id="KW-0408">Iron</keyword>
<organism evidence="13 14">
    <name type="scientific">Melittangium boletus DSM 14713</name>
    <dbReference type="NCBI Taxonomy" id="1294270"/>
    <lineage>
        <taxon>Bacteria</taxon>
        <taxon>Pseudomonadati</taxon>
        <taxon>Myxococcota</taxon>
        <taxon>Myxococcia</taxon>
        <taxon>Myxococcales</taxon>
        <taxon>Cystobacterineae</taxon>
        <taxon>Archangiaceae</taxon>
        <taxon>Melittangium</taxon>
    </lineage>
</organism>
<protein>
    <recommendedName>
        <fullName evidence="2">nitric oxide dioxygenase</fullName>
        <ecNumber evidence="2">1.14.12.17</ecNumber>
    </recommendedName>
</protein>
<reference evidence="13 14" key="1">
    <citation type="submission" date="2017-06" db="EMBL/GenBank/DDBJ databases">
        <authorList>
            <person name="Kim H.J."/>
            <person name="Triplett B.A."/>
        </authorList>
    </citation>
    <scope>NUCLEOTIDE SEQUENCE [LARGE SCALE GENOMIC DNA]</scope>
    <source>
        <strain evidence="13 14">DSM 14713</strain>
    </source>
</reference>
<dbReference type="GO" id="GO:0046872">
    <property type="term" value="F:metal ion binding"/>
    <property type="evidence" value="ECO:0007669"/>
    <property type="project" value="UniProtKB-KW"/>
</dbReference>
<comment type="similarity">
    <text evidence="1">In the C-terminal section; belongs to the flavoprotein pyridine nucleotide cytochrome reductase family.</text>
</comment>
<dbReference type="Gene3D" id="1.10.490.10">
    <property type="entry name" value="Globins"/>
    <property type="match status" value="1"/>
</dbReference>
<proteinExistence type="inferred from homology"/>
<dbReference type="Gene3D" id="2.40.30.10">
    <property type="entry name" value="Translation factors"/>
    <property type="match status" value="1"/>
</dbReference>
<evidence type="ECO:0000256" key="7">
    <source>
        <dbReference type="ARBA" id="ARBA00023027"/>
    </source>
</evidence>